<evidence type="ECO:0000256" key="2">
    <source>
        <dbReference type="ARBA" id="ARBA00012247"/>
    </source>
</evidence>
<dbReference type="NCBIfam" id="TIGR03370">
    <property type="entry name" value="VPLPA-CTERM"/>
    <property type="match status" value="1"/>
</dbReference>
<keyword evidence="3 8" id="KW-0732">Signal</keyword>
<dbReference type="GO" id="GO:0006071">
    <property type="term" value="P:glycerol metabolic process"/>
    <property type="evidence" value="ECO:0007669"/>
    <property type="project" value="UniProtKB-KW"/>
</dbReference>
<dbReference type="EC" id="3.1.4.46" evidence="2"/>
<feature type="domain" description="GP-PDE" evidence="9">
    <location>
        <begin position="33"/>
        <end position="319"/>
    </location>
</feature>
<dbReference type="Pfam" id="PF03009">
    <property type="entry name" value="GDPD"/>
    <property type="match status" value="1"/>
</dbReference>
<keyword evidence="7" id="KW-1133">Transmembrane helix</keyword>
<organism evidence="10 11">
    <name type="scientific">Rhodovulum euryhalinum</name>
    <dbReference type="NCBI Taxonomy" id="35805"/>
    <lineage>
        <taxon>Bacteria</taxon>
        <taxon>Pseudomonadati</taxon>
        <taxon>Pseudomonadota</taxon>
        <taxon>Alphaproteobacteria</taxon>
        <taxon>Rhodobacterales</taxon>
        <taxon>Paracoccaceae</taxon>
        <taxon>Rhodovulum</taxon>
    </lineage>
</organism>
<protein>
    <recommendedName>
        <fullName evidence="2">glycerophosphodiester phosphodiesterase</fullName>
        <ecNumber evidence="2">3.1.4.46</ecNumber>
    </recommendedName>
</protein>
<dbReference type="GO" id="GO:0008889">
    <property type="term" value="F:glycerophosphodiester phosphodiesterase activity"/>
    <property type="evidence" value="ECO:0007669"/>
    <property type="project" value="UniProtKB-EC"/>
</dbReference>
<reference evidence="10 11" key="1">
    <citation type="submission" date="2019-03" db="EMBL/GenBank/DDBJ databases">
        <title>Genomic Encyclopedia of Type Strains, Phase IV (KMG-IV): sequencing the most valuable type-strain genomes for metagenomic binning, comparative biology and taxonomic classification.</title>
        <authorList>
            <person name="Goeker M."/>
        </authorList>
    </citation>
    <scope>NUCLEOTIDE SEQUENCE [LARGE SCALE GENOMIC DNA]</scope>
    <source>
        <strain evidence="10 11">DSM 4868</strain>
    </source>
</reference>
<dbReference type="Proteomes" id="UP000295142">
    <property type="component" value="Unassembled WGS sequence"/>
</dbReference>
<dbReference type="AlphaFoldDB" id="A0A4R2KK27"/>
<keyword evidence="5" id="KW-0378">Hydrolase</keyword>
<evidence type="ECO:0000256" key="4">
    <source>
        <dbReference type="ARBA" id="ARBA00022798"/>
    </source>
</evidence>
<dbReference type="PROSITE" id="PS51704">
    <property type="entry name" value="GP_PDE"/>
    <property type="match status" value="1"/>
</dbReference>
<evidence type="ECO:0000256" key="1">
    <source>
        <dbReference type="ARBA" id="ARBA00007277"/>
    </source>
</evidence>
<name>A0A4R2KK27_9RHOB</name>
<dbReference type="GO" id="GO:0006629">
    <property type="term" value="P:lipid metabolic process"/>
    <property type="evidence" value="ECO:0007669"/>
    <property type="project" value="InterPro"/>
</dbReference>
<dbReference type="EMBL" id="SLWW01000008">
    <property type="protein sequence ID" value="TCO70979.1"/>
    <property type="molecule type" value="Genomic_DNA"/>
</dbReference>
<evidence type="ECO:0000256" key="3">
    <source>
        <dbReference type="ARBA" id="ARBA00022729"/>
    </source>
</evidence>
<comment type="caution">
    <text evidence="10">The sequence shown here is derived from an EMBL/GenBank/DDBJ whole genome shotgun (WGS) entry which is preliminary data.</text>
</comment>
<comment type="catalytic activity">
    <reaction evidence="6">
        <text>a sn-glycero-3-phosphodiester + H2O = an alcohol + sn-glycerol 3-phosphate + H(+)</text>
        <dbReference type="Rhea" id="RHEA:12969"/>
        <dbReference type="ChEBI" id="CHEBI:15377"/>
        <dbReference type="ChEBI" id="CHEBI:15378"/>
        <dbReference type="ChEBI" id="CHEBI:30879"/>
        <dbReference type="ChEBI" id="CHEBI:57597"/>
        <dbReference type="ChEBI" id="CHEBI:83408"/>
        <dbReference type="EC" id="3.1.4.46"/>
    </reaction>
</comment>
<gene>
    <name evidence="10" type="ORF">EV655_108225</name>
</gene>
<accession>A0A4R2KK27</accession>
<keyword evidence="7" id="KW-0812">Transmembrane</keyword>
<feature type="signal peptide" evidence="8">
    <location>
        <begin position="1"/>
        <end position="21"/>
    </location>
</feature>
<keyword evidence="11" id="KW-1185">Reference proteome</keyword>
<dbReference type="SUPFAM" id="SSF51695">
    <property type="entry name" value="PLC-like phosphodiesterases"/>
    <property type="match status" value="1"/>
</dbReference>
<evidence type="ECO:0000313" key="11">
    <source>
        <dbReference type="Proteomes" id="UP000295142"/>
    </source>
</evidence>
<evidence type="ECO:0000256" key="8">
    <source>
        <dbReference type="SAM" id="SignalP"/>
    </source>
</evidence>
<feature type="chain" id="PRO_5020661416" description="glycerophosphodiester phosphodiesterase" evidence="8">
    <location>
        <begin position="22"/>
        <end position="352"/>
    </location>
</feature>
<sequence length="352" mass="36928">MTRPFATAAALVVALIAPAHAAPVYATLSGEAPLVIAHRGASGYLPEHTLAGYELAIKMGADVVEPDLQQTADGVLVAIHDATLIRTTNVADLFEPRNGGYRVADFTLAEIKTLTALPTRTASTSYPGYTPSMADPFRVPTFEEVMALVKAHNQATGDTVGIYPEAKTPNSFAMNAKILEQMQAYGFDGSVPNTFIQTFSHEGARQLAGMQDILAMDNAIAALGYVIKTGDAYGVYDATTQTVSALDDLAGFADGLGVNLGYDLDAGFIEAAHALGLAVHGWTFRPTTPEAAEAQFLPWIEAGMDGFFTDYPALAVGALDALAPSQVPLPAGLPLLAAGLGAFAVVRRRTRA</sequence>
<feature type="transmembrane region" description="Helical" evidence="7">
    <location>
        <begin position="327"/>
        <end position="346"/>
    </location>
</feature>
<dbReference type="InterPro" id="IPR022472">
    <property type="entry name" value="VPLPA-CTERM"/>
</dbReference>
<evidence type="ECO:0000256" key="5">
    <source>
        <dbReference type="ARBA" id="ARBA00022801"/>
    </source>
</evidence>
<evidence type="ECO:0000313" key="10">
    <source>
        <dbReference type="EMBL" id="TCO70979.1"/>
    </source>
</evidence>
<keyword evidence="7" id="KW-0472">Membrane</keyword>
<evidence type="ECO:0000256" key="7">
    <source>
        <dbReference type="SAM" id="Phobius"/>
    </source>
</evidence>
<dbReference type="PANTHER" id="PTHR43620:SF7">
    <property type="entry name" value="GLYCEROPHOSPHODIESTER PHOSPHODIESTERASE GDPD5-RELATED"/>
    <property type="match status" value="1"/>
</dbReference>
<evidence type="ECO:0000259" key="9">
    <source>
        <dbReference type="PROSITE" id="PS51704"/>
    </source>
</evidence>
<dbReference type="Gene3D" id="3.20.20.190">
    <property type="entry name" value="Phosphatidylinositol (PI) phosphodiesterase"/>
    <property type="match status" value="1"/>
</dbReference>
<proteinExistence type="inferred from homology"/>
<comment type="similarity">
    <text evidence="1">Belongs to the glycerophosphoryl diester phosphodiesterase family.</text>
</comment>
<dbReference type="InterPro" id="IPR030395">
    <property type="entry name" value="GP_PDE_dom"/>
</dbReference>
<dbReference type="RefSeq" id="WP_165905335.1">
    <property type="nucleotide sequence ID" value="NZ_SLWW01000008.1"/>
</dbReference>
<dbReference type="InterPro" id="IPR017946">
    <property type="entry name" value="PLC-like_Pdiesterase_TIM-brl"/>
</dbReference>
<dbReference type="PANTHER" id="PTHR43620">
    <property type="entry name" value="GLYCEROPHOSPHORYL DIESTER PHOSPHODIESTERASE"/>
    <property type="match status" value="1"/>
</dbReference>
<evidence type="ECO:0000256" key="6">
    <source>
        <dbReference type="ARBA" id="ARBA00047512"/>
    </source>
</evidence>
<keyword evidence="4" id="KW-0319">Glycerol metabolism</keyword>